<keyword evidence="3" id="KW-1185">Reference proteome</keyword>
<keyword evidence="1" id="KW-0472">Membrane</keyword>
<evidence type="ECO:0000256" key="1">
    <source>
        <dbReference type="SAM" id="Phobius"/>
    </source>
</evidence>
<feature type="transmembrane region" description="Helical" evidence="1">
    <location>
        <begin position="107"/>
        <end position="127"/>
    </location>
</feature>
<feature type="transmembrane region" description="Helical" evidence="1">
    <location>
        <begin position="134"/>
        <end position="152"/>
    </location>
</feature>
<gene>
    <name evidence="2" type="ORF">ACIBG2_36945</name>
</gene>
<name>A0ABW7Z4C2_9ACTN</name>
<keyword evidence="1" id="KW-0812">Transmembrane</keyword>
<sequence length="191" mass="19549">MFRLTAAAGFVCAVVLVINTTRRAGFLPENALTHAIAPLAPLAGLFAITGCYLLIARTAGRLGLIGFTLNAAGLAGAFAVEYTLHFVFPGLDRATIATLVSGGTGRAFLVTSVLLLVGVLTFAAAAIRSRALPAGAVALFAAGMVPGSLRNVVPEPLYLLGLVVAAAGVAWLAVRLWTAEPSREHGLATAR</sequence>
<proteinExistence type="predicted"/>
<dbReference type="Proteomes" id="UP001612741">
    <property type="component" value="Unassembled WGS sequence"/>
</dbReference>
<feature type="transmembrane region" description="Helical" evidence="1">
    <location>
        <begin position="62"/>
        <end position="87"/>
    </location>
</feature>
<comment type="caution">
    <text evidence="2">The sequence shown here is derived from an EMBL/GenBank/DDBJ whole genome shotgun (WGS) entry which is preliminary data.</text>
</comment>
<feature type="transmembrane region" description="Helical" evidence="1">
    <location>
        <begin position="158"/>
        <end position="177"/>
    </location>
</feature>
<feature type="transmembrane region" description="Helical" evidence="1">
    <location>
        <begin position="33"/>
        <end position="55"/>
    </location>
</feature>
<protein>
    <submittedName>
        <fullName evidence="2">Uncharacterized protein</fullName>
    </submittedName>
</protein>
<dbReference type="EMBL" id="JBITGY010000011">
    <property type="protein sequence ID" value="MFI6503017.1"/>
    <property type="molecule type" value="Genomic_DNA"/>
</dbReference>
<reference evidence="2 3" key="1">
    <citation type="submission" date="2024-10" db="EMBL/GenBank/DDBJ databases">
        <title>The Natural Products Discovery Center: Release of the First 8490 Sequenced Strains for Exploring Actinobacteria Biosynthetic Diversity.</title>
        <authorList>
            <person name="Kalkreuter E."/>
            <person name="Kautsar S.A."/>
            <person name="Yang D."/>
            <person name="Bader C.D."/>
            <person name="Teijaro C.N."/>
            <person name="Fluegel L."/>
            <person name="Davis C.M."/>
            <person name="Simpson J.R."/>
            <person name="Lauterbach L."/>
            <person name="Steele A.D."/>
            <person name="Gui C."/>
            <person name="Meng S."/>
            <person name="Li G."/>
            <person name="Viehrig K."/>
            <person name="Ye F."/>
            <person name="Su P."/>
            <person name="Kiefer A.F."/>
            <person name="Nichols A."/>
            <person name="Cepeda A.J."/>
            <person name="Yan W."/>
            <person name="Fan B."/>
            <person name="Jiang Y."/>
            <person name="Adhikari A."/>
            <person name="Zheng C.-J."/>
            <person name="Schuster L."/>
            <person name="Cowan T.M."/>
            <person name="Smanski M.J."/>
            <person name="Chevrette M.G."/>
            <person name="De Carvalho L.P.S."/>
            <person name="Shen B."/>
        </authorList>
    </citation>
    <scope>NUCLEOTIDE SEQUENCE [LARGE SCALE GENOMIC DNA]</scope>
    <source>
        <strain evidence="2 3">NPDC050545</strain>
    </source>
</reference>
<evidence type="ECO:0000313" key="3">
    <source>
        <dbReference type="Proteomes" id="UP001612741"/>
    </source>
</evidence>
<evidence type="ECO:0000313" key="2">
    <source>
        <dbReference type="EMBL" id="MFI6503017.1"/>
    </source>
</evidence>
<keyword evidence="1" id="KW-1133">Transmembrane helix</keyword>
<organism evidence="2 3">
    <name type="scientific">Nonomuraea typhae</name>
    <dbReference type="NCBI Taxonomy" id="2603600"/>
    <lineage>
        <taxon>Bacteria</taxon>
        <taxon>Bacillati</taxon>
        <taxon>Actinomycetota</taxon>
        <taxon>Actinomycetes</taxon>
        <taxon>Streptosporangiales</taxon>
        <taxon>Streptosporangiaceae</taxon>
        <taxon>Nonomuraea</taxon>
    </lineage>
</organism>
<dbReference type="RefSeq" id="WP_397088757.1">
    <property type="nucleotide sequence ID" value="NZ_JBITGY010000011.1"/>
</dbReference>
<accession>A0ABW7Z4C2</accession>